<accession>A0A0N4WJ35</accession>
<organism evidence="3">
    <name type="scientific">Haemonchus placei</name>
    <name type="common">Barber's pole worm</name>
    <dbReference type="NCBI Taxonomy" id="6290"/>
    <lineage>
        <taxon>Eukaryota</taxon>
        <taxon>Metazoa</taxon>
        <taxon>Ecdysozoa</taxon>
        <taxon>Nematoda</taxon>
        <taxon>Chromadorea</taxon>
        <taxon>Rhabditida</taxon>
        <taxon>Rhabditina</taxon>
        <taxon>Rhabditomorpha</taxon>
        <taxon>Strongyloidea</taxon>
        <taxon>Trichostrongylidae</taxon>
        <taxon>Haemonchus</taxon>
    </lineage>
</organism>
<evidence type="ECO:0000313" key="3">
    <source>
        <dbReference type="WBParaSite" id="HPLM_0001100601-mRNA-1"/>
    </source>
</evidence>
<evidence type="ECO:0000313" key="2">
    <source>
        <dbReference type="Proteomes" id="UP000268014"/>
    </source>
</evidence>
<name>A0A0N4WJ35_HAEPC</name>
<proteinExistence type="predicted"/>
<dbReference type="EMBL" id="UZAF01017447">
    <property type="protein sequence ID" value="VDO41748.1"/>
    <property type="molecule type" value="Genomic_DNA"/>
</dbReference>
<keyword evidence="2" id="KW-1185">Reference proteome</keyword>
<sequence>MEHSITRTYVGTTIYMAPERLRGGVYRFDYSSALRLLCSGIEYQINTLPYQPNLPYLLGRLVSTRLFWEDKR</sequence>
<protein>
    <submittedName>
        <fullName evidence="3">Protein kinase domain-containing protein</fullName>
    </submittedName>
</protein>
<gene>
    <name evidence="1" type="ORF">HPLM_LOCUS10998</name>
</gene>
<reference evidence="1 2" key="2">
    <citation type="submission" date="2018-11" db="EMBL/GenBank/DDBJ databases">
        <authorList>
            <consortium name="Pathogen Informatics"/>
        </authorList>
    </citation>
    <scope>NUCLEOTIDE SEQUENCE [LARGE SCALE GENOMIC DNA]</scope>
    <source>
        <strain evidence="1 2">MHpl1</strain>
    </source>
</reference>
<dbReference type="WBParaSite" id="HPLM_0001100601-mRNA-1">
    <property type="protein sequence ID" value="HPLM_0001100601-mRNA-1"/>
    <property type="gene ID" value="HPLM_0001100601"/>
</dbReference>
<evidence type="ECO:0000313" key="1">
    <source>
        <dbReference type="EMBL" id="VDO41748.1"/>
    </source>
</evidence>
<dbReference type="SUPFAM" id="SSF56112">
    <property type="entry name" value="Protein kinase-like (PK-like)"/>
    <property type="match status" value="1"/>
</dbReference>
<reference evidence="3" key="1">
    <citation type="submission" date="2017-02" db="UniProtKB">
        <authorList>
            <consortium name="WormBaseParasite"/>
        </authorList>
    </citation>
    <scope>IDENTIFICATION</scope>
</reference>
<dbReference type="InterPro" id="IPR011009">
    <property type="entry name" value="Kinase-like_dom_sf"/>
</dbReference>
<dbReference type="AlphaFoldDB" id="A0A0N4WJ35"/>
<dbReference type="Proteomes" id="UP000268014">
    <property type="component" value="Unassembled WGS sequence"/>
</dbReference>